<reference evidence="2" key="3">
    <citation type="submission" date="2025-09" db="UniProtKB">
        <authorList>
            <consortium name="Ensembl"/>
        </authorList>
    </citation>
    <scope>IDENTIFICATION</scope>
    <source>
        <strain evidence="2">Glennie</strain>
    </source>
</reference>
<reference evidence="2 3" key="1">
    <citation type="journal article" date="2008" name="Nature">
        <title>Genome analysis of the platypus reveals unique signatures of evolution.</title>
        <authorList>
            <person name="Warren W.C."/>
            <person name="Hillier L.W."/>
            <person name="Marshall Graves J.A."/>
            <person name="Birney E."/>
            <person name="Ponting C.P."/>
            <person name="Grutzner F."/>
            <person name="Belov K."/>
            <person name="Miller W."/>
            <person name="Clarke L."/>
            <person name="Chinwalla A.T."/>
            <person name="Yang S.P."/>
            <person name="Heger A."/>
            <person name="Locke D.P."/>
            <person name="Miethke P."/>
            <person name="Waters P.D."/>
            <person name="Veyrunes F."/>
            <person name="Fulton L."/>
            <person name="Fulton B."/>
            <person name="Graves T."/>
            <person name="Wallis J."/>
            <person name="Puente X.S."/>
            <person name="Lopez-Otin C."/>
            <person name="Ordonez G.R."/>
            <person name="Eichler E.E."/>
            <person name="Chen L."/>
            <person name="Cheng Z."/>
            <person name="Deakin J.E."/>
            <person name="Alsop A."/>
            <person name="Thompson K."/>
            <person name="Kirby P."/>
            <person name="Papenfuss A.T."/>
            <person name="Wakefield M.J."/>
            <person name="Olender T."/>
            <person name="Lancet D."/>
            <person name="Huttley G.A."/>
            <person name="Smit A.F."/>
            <person name="Pask A."/>
            <person name="Temple-Smith P."/>
            <person name="Batzer M.A."/>
            <person name="Walker J.A."/>
            <person name="Konkel M.K."/>
            <person name="Harris R.S."/>
            <person name="Whittington C.M."/>
            <person name="Wong E.S."/>
            <person name="Gemmell N.J."/>
            <person name="Buschiazzo E."/>
            <person name="Vargas Jentzsch I.M."/>
            <person name="Merkel A."/>
            <person name="Schmitz J."/>
            <person name="Zemann A."/>
            <person name="Churakov G."/>
            <person name="Kriegs J.O."/>
            <person name="Brosius J."/>
            <person name="Murchison E.P."/>
            <person name="Sachidanandam R."/>
            <person name="Smith C."/>
            <person name="Hannon G.J."/>
            <person name="Tsend-Ayush E."/>
            <person name="McMillan D."/>
            <person name="Attenborough R."/>
            <person name="Rens W."/>
            <person name="Ferguson-Smith M."/>
            <person name="Lefevre C.M."/>
            <person name="Sharp J.A."/>
            <person name="Nicholas K.R."/>
            <person name="Ray D.A."/>
            <person name="Kube M."/>
            <person name="Reinhardt R."/>
            <person name="Pringle T.H."/>
            <person name="Taylor J."/>
            <person name="Jones R.C."/>
            <person name="Nixon B."/>
            <person name="Dacheux J.L."/>
            <person name="Niwa H."/>
            <person name="Sekita Y."/>
            <person name="Huang X."/>
            <person name="Stark A."/>
            <person name="Kheradpour P."/>
            <person name="Kellis M."/>
            <person name="Flicek P."/>
            <person name="Chen Y."/>
            <person name="Webber C."/>
            <person name="Hardison R."/>
            <person name="Nelson J."/>
            <person name="Hallsworth-Pepin K."/>
            <person name="Delehaunty K."/>
            <person name="Markovic C."/>
            <person name="Minx P."/>
            <person name="Feng Y."/>
            <person name="Kremitzki C."/>
            <person name="Mitreva M."/>
            <person name="Glasscock J."/>
            <person name="Wylie T."/>
            <person name="Wohldmann P."/>
            <person name="Thiru P."/>
            <person name="Nhan M.N."/>
            <person name="Pohl C.S."/>
            <person name="Smith S.M."/>
            <person name="Hou S."/>
            <person name="Nefedov M."/>
            <person name="de Jong P.J."/>
            <person name="Renfree M.B."/>
            <person name="Mardis E.R."/>
            <person name="Wilson R.K."/>
        </authorList>
    </citation>
    <scope>NUCLEOTIDE SEQUENCE [LARGE SCALE GENOMIC DNA]</scope>
    <source>
        <strain evidence="2 3">Glennie</strain>
    </source>
</reference>
<dbReference type="GeneTree" id="ENSGT01030000235034"/>
<keyword evidence="3" id="KW-1185">Reference proteome</keyword>
<dbReference type="Ensembl" id="ENSOANT00000052323.1">
    <property type="protein sequence ID" value="ENSOANP00000054383.1"/>
    <property type="gene ID" value="ENSOANG00000040125.1"/>
</dbReference>
<dbReference type="OMA" id="QFVGVHC"/>
<reference evidence="2" key="2">
    <citation type="submission" date="2025-08" db="UniProtKB">
        <authorList>
            <consortium name="Ensembl"/>
        </authorList>
    </citation>
    <scope>IDENTIFICATION</scope>
    <source>
        <strain evidence="2">Glennie</strain>
    </source>
</reference>
<dbReference type="Proteomes" id="UP000002279">
    <property type="component" value="Chromosome 17"/>
</dbReference>
<evidence type="ECO:0000313" key="3">
    <source>
        <dbReference type="Proteomes" id="UP000002279"/>
    </source>
</evidence>
<name>A0A6I8PJR2_ORNAN</name>
<organism evidence="2 3">
    <name type="scientific">Ornithorhynchus anatinus</name>
    <name type="common">Duckbill platypus</name>
    <dbReference type="NCBI Taxonomy" id="9258"/>
    <lineage>
        <taxon>Eukaryota</taxon>
        <taxon>Metazoa</taxon>
        <taxon>Chordata</taxon>
        <taxon>Craniata</taxon>
        <taxon>Vertebrata</taxon>
        <taxon>Euteleostomi</taxon>
        <taxon>Mammalia</taxon>
        <taxon>Monotremata</taxon>
        <taxon>Ornithorhynchidae</taxon>
        <taxon>Ornithorhynchus</taxon>
    </lineage>
</organism>
<dbReference type="AlphaFoldDB" id="A0A6I8PJR2"/>
<feature type="region of interest" description="Disordered" evidence="1">
    <location>
        <begin position="1"/>
        <end position="38"/>
    </location>
</feature>
<accession>A0A6I8PJR2</accession>
<dbReference type="Bgee" id="ENSOANG00000040125">
    <property type="expression patterns" value="Expressed in liver and 6 other cell types or tissues"/>
</dbReference>
<evidence type="ECO:0000313" key="2">
    <source>
        <dbReference type="Ensembl" id="ENSOANP00000054383.1"/>
    </source>
</evidence>
<protein>
    <submittedName>
        <fullName evidence="2">Uncharacterized protein</fullName>
    </submittedName>
</protein>
<proteinExistence type="predicted"/>
<sequence length="118" mass="12287">VAAEQQEEVGVAQKELGGQGARRGPPHRVVGTADAQHGHGGFVHIPQGVIDVPVGVPAHGKVLGLAEEPLLKLPQRAAAQQLGHVHGFRQGRGVPESVRRGPGRTVSPICDTDCVQPD</sequence>
<evidence type="ECO:0000256" key="1">
    <source>
        <dbReference type="SAM" id="MobiDB-lite"/>
    </source>
</evidence>
<dbReference type="InParanoid" id="A0A6I8PJR2"/>
<feature type="region of interest" description="Disordered" evidence="1">
    <location>
        <begin position="87"/>
        <end position="118"/>
    </location>
</feature>